<dbReference type="Pfam" id="PF13813">
    <property type="entry name" value="MBOAT_2"/>
    <property type="match status" value="1"/>
</dbReference>
<dbReference type="AlphaFoldDB" id="A0A8E2JPV6"/>
<feature type="transmembrane region" description="Helical" evidence="8">
    <location>
        <begin position="345"/>
        <end position="363"/>
    </location>
</feature>
<dbReference type="OrthoDB" id="1077582at2759"/>
<name>A0A8E2JPV6_9PEZI</name>
<evidence type="ECO:0000313" key="10">
    <source>
        <dbReference type="EMBL" id="OCL05012.1"/>
    </source>
</evidence>
<evidence type="ECO:0000313" key="11">
    <source>
        <dbReference type="Proteomes" id="UP000250140"/>
    </source>
</evidence>
<sequence length="391" mass="44343">MEPSILLQRYFLPLLYLVNILGLAARPSICRTLMTLPIIVLLLLQLPLRQDRGNFGDDYSSGCTALTLAFTYLDWIVLANPDKEKWHKIRDRRNAKGKQDRNIAVPSSFVQRLWWAARLMIYVRGTGWSHQSKNVPEGHPANYPKLKFAVRKTFRAVFFFFVQDTACAYTASTPYGTYRGIEKTPVGFLSAPFMTQFLLCWVHITITYSLLELINCVVGVISVLSGLAPPNECPRLFGDLRGAYTVRRSWSATWHQMMRRVCSMSGIFLARDVFHLAKGTFASKYLQLFVGFLASGIIHSGASAANARSFVDNGEISFFLAQAVIILIEDHIIEFGRKLGARDSWIWRILGYLWIITWFGYSLRPWVSGGASKGIWVHRRSVDIFGIGPQD</sequence>
<gene>
    <name evidence="10" type="ORF">AOQ84DRAFT_105058</name>
</gene>
<keyword evidence="11" id="KW-1185">Reference proteome</keyword>
<dbReference type="PANTHER" id="PTHR31595:SF57">
    <property type="entry name" value="OS04G0481900 PROTEIN"/>
    <property type="match status" value="1"/>
</dbReference>
<keyword evidence="5 8" id="KW-0812">Transmembrane</keyword>
<dbReference type="EMBL" id="KV750391">
    <property type="protein sequence ID" value="OCL05012.1"/>
    <property type="molecule type" value="Genomic_DNA"/>
</dbReference>
<feature type="transmembrane region" description="Helical" evidence="8">
    <location>
        <begin position="6"/>
        <end position="24"/>
    </location>
</feature>
<evidence type="ECO:0000256" key="8">
    <source>
        <dbReference type="SAM" id="Phobius"/>
    </source>
</evidence>
<comment type="pathway">
    <text evidence="2">Secondary metabolite biosynthesis.</text>
</comment>
<protein>
    <recommendedName>
        <fullName evidence="9">Wax synthase domain-containing protein</fullName>
    </recommendedName>
</protein>
<dbReference type="GO" id="GO:0016020">
    <property type="term" value="C:membrane"/>
    <property type="evidence" value="ECO:0007669"/>
    <property type="project" value="UniProtKB-SubCell"/>
</dbReference>
<dbReference type="GO" id="GO:0006629">
    <property type="term" value="P:lipid metabolic process"/>
    <property type="evidence" value="ECO:0007669"/>
    <property type="project" value="InterPro"/>
</dbReference>
<dbReference type="Proteomes" id="UP000250140">
    <property type="component" value="Unassembled WGS sequence"/>
</dbReference>
<evidence type="ECO:0000256" key="1">
    <source>
        <dbReference type="ARBA" id="ARBA00004141"/>
    </source>
</evidence>
<reference evidence="10 11" key="1">
    <citation type="journal article" date="2016" name="Nat. Commun.">
        <title>Ectomycorrhizal ecology is imprinted in the genome of the dominant symbiotic fungus Cenococcum geophilum.</title>
        <authorList>
            <consortium name="DOE Joint Genome Institute"/>
            <person name="Peter M."/>
            <person name="Kohler A."/>
            <person name="Ohm R.A."/>
            <person name="Kuo A."/>
            <person name="Krutzmann J."/>
            <person name="Morin E."/>
            <person name="Arend M."/>
            <person name="Barry K.W."/>
            <person name="Binder M."/>
            <person name="Choi C."/>
            <person name="Clum A."/>
            <person name="Copeland A."/>
            <person name="Grisel N."/>
            <person name="Haridas S."/>
            <person name="Kipfer T."/>
            <person name="LaButti K."/>
            <person name="Lindquist E."/>
            <person name="Lipzen A."/>
            <person name="Maire R."/>
            <person name="Meier B."/>
            <person name="Mihaltcheva S."/>
            <person name="Molinier V."/>
            <person name="Murat C."/>
            <person name="Poggeler S."/>
            <person name="Quandt C.A."/>
            <person name="Sperisen C."/>
            <person name="Tritt A."/>
            <person name="Tisserant E."/>
            <person name="Crous P.W."/>
            <person name="Henrissat B."/>
            <person name="Nehls U."/>
            <person name="Egli S."/>
            <person name="Spatafora J.W."/>
            <person name="Grigoriev I.V."/>
            <person name="Martin F.M."/>
        </authorList>
    </citation>
    <scope>NUCLEOTIDE SEQUENCE [LARGE SCALE GENOMIC DNA]</scope>
    <source>
        <strain evidence="10 11">CBS 207.34</strain>
    </source>
</reference>
<evidence type="ECO:0000256" key="7">
    <source>
        <dbReference type="ARBA" id="ARBA00023136"/>
    </source>
</evidence>
<keyword evidence="4" id="KW-0808">Transferase</keyword>
<keyword evidence="6 8" id="KW-1133">Transmembrane helix</keyword>
<feature type="domain" description="Wax synthase" evidence="9">
    <location>
        <begin position="233"/>
        <end position="320"/>
    </location>
</feature>
<dbReference type="InterPro" id="IPR032805">
    <property type="entry name" value="Wax_synthase_dom"/>
</dbReference>
<evidence type="ECO:0000256" key="2">
    <source>
        <dbReference type="ARBA" id="ARBA00005179"/>
    </source>
</evidence>
<proteinExistence type="inferred from homology"/>
<evidence type="ECO:0000259" key="9">
    <source>
        <dbReference type="Pfam" id="PF13813"/>
    </source>
</evidence>
<comment type="subcellular location">
    <subcellularLocation>
        <location evidence="1">Membrane</location>
        <topology evidence="1">Multi-pass membrane protein</topology>
    </subcellularLocation>
</comment>
<dbReference type="PANTHER" id="PTHR31595">
    <property type="entry name" value="LONG-CHAIN-ALCOHOL O-FATTY-ACYLTRANSFERASE 3-RELATED"/>
    <property type="match status" value="1"/>
</dbReference>
<dbReference type="GO" id="GO:0008374">
    <property type="term" value="F:O-acyltransferase activity"/>
    <property type="evidence" value="ECO:0007669"/>
    <property type="project" value="InterPro"/>
</dbReference>
<evidence type="ECO:0000256" key="3">
    <source>
        <dbReference type="ARBA" id="ARBA00007282"/>
    </source>
</evidence>
<dbReference type="InterPro" id="IPR044851">
    <property type="entry name" value="Wax_synthase"/>
</dbReference>
<accession>A0A8E2JPV6</accession>
<keyword evidence="7 8" id="KW-0472">Membrane</keyword>
<feature type="transmembrane region" description="Helical" evidence="8">
    <location>
        <begin position="186"/>
        <end position="204"/>
    </location>
</feature>
<evidence type="ECO:0000256" key="5">
    <source>
        <dbReference type="ARBA" id="ARBA00022692"/>
    </source>
</evidence>
<organism evidence="10 11">
    <name type="scientific">Glonium stellatum</name>
    <dbReference type="NCBI Taxonomy" id="574774"/>
    <lineage>
        <taxon>Eukaryota</taxon>
        <taxon>Fungi</taxon>
        <taxon>Dikarya</taxon>
        <taxon>Ascomycota</taxon>
        <taxon>Pezizomycotina</taxon>
        <taxon>Dothideomycetes</taxon>
        <taxon>Pleosporomycetidae</taxon>
        <taxon>Gloniales</taxon>
        <taxon>Gloniaceae</taxon>
        <taxon>Glonium</taxon>
    </lineage>
</organism>
<evidence type="ECO:0000256" key="4">
    <source>
        <dbReference type="ARBA" id="ARBA00022679"/>
    </source>
</evidence>
<evidence type="ECO:0000256" key="6">
    <source>
        <dbReference type="ARBA" id="ARBA00022989"/>
    </source>
</evidence>
<comment type="similarity">
    <text evidence="3">Belongs to the wax synthase family.</text>
</comment>